<proteinExistence type="predicted"/>
<reference evidence="2" key="2">
    <citation type="submission" date="2020-09" db="EMBL/GenBank/DDBJ databases">
        <authorList>
            <person name="Sun Q."/>
            <person name="Sedlacek I."/>
        </authorList>
    </citation>
    <scope>NUCLEOTIDE SEQUENCE</scope>
    <source>
        <strain evidence="2">CCM 7897</strain>
    </source>
</reference>
<feature type="transmembrane region" description="Helical" evidence="1">
    <location>
        <begin position="89"/>
        <end position="109"/>
    </location>
</feature>
<dbReference type="RefSeq" id="WP_188580796.1">
    <property type="nucleotide sequence ID" value="NZ_BMCT01000005.1"/>
</dbReference>
<evidence type="ECO:0000256" key="1">
    <source>
        <dbReference type="SAM" id="Phobius"/>
    </source>
</evidence>
<comment type="caution">
    <text evidence="2">The sequence shown here is derived from an EMBL/GenBank/DDBJ whole genome shotgun (WGS) entry which is preliminary data.</text>
</comment>
<feature type="transmembrane region" description="Helical" evidence="1">
    <location>
        <begin position="27"/>
        <end position="48"/>
    </location>
</feature>
<evidence type="ECO:0000313" key="3">
    <source>
        <dbReference type="Proteomes" id="UP000606044"/>
    </source>
</evidence>
<sequence>MLGTGIAALAGLAVALATWTGLGGLPGLVVPLFVFVAATGLIVANSIAGARNDFPARSGAVSALVGAMQYGSGILGSGMVSAFTTGTPLAMGLVIALTGIGSLLCAAWLHQLKPASAVH</sequence>
<gene>
    <name evidence="2" type="ORF">GCM10007301_34370</name>
</gene>
<reference evidence="2" key="1">
    <citation type="journal article" date="2014" name="Int. J. Syst. Evol. Microbiol.">
        <title>Complete genome sequence of Corynebacterium casei LMG S-19264T (=DSM 44701T), isolated from a smear-ripened cheese.</title>
        <authorList>
            <consortium name="US DOE Joint Genome Institute (JGI-PGF)"/>
            <person name="Walter F."/>
            <person name="Albersmeier A."/>
            <person name="Kalinowski J."/>
            <person name="Ruckert C."/>
        </authorList>
    </citation>
    <scope>NUCLEOTIDE SEQUENCE</scope>
    <source>
        <strain evidence="2">CCM 7897</strain>
    </source>
</reference>
<keyword evidence="1" id="KW-0472">Membrane</keyword>
<dbReference type="Gene3D" id="1.20.1720.10">
    <property type="entry name" value="Multidrug resistance protein D"/>
    <property type="match status" value="1"/>
</dbReference>
<keyword evidence="1" id="KW-1133">Transmembrane helix</keyword>
<dbReference type="EMBL" id="BMCT01000005">
    <property type="protein sequence ID" value="GGF71776.1"/>
    <property type="molecule type" value="Genomic_DNA"/>
</dbReference>
<keyword evidence="1" id="KW-0812">Transmembrane</keyword>
<evidence type="ECO:0000313" key="2">
    <source>
        <dbReference type="EMBL" id="GGF71776.1"/>
    </source>
</evidence>
<feature type="transmembrane region" description="Helical" evidence="1">
    <location>
        <begin position="60"/>
        <end position="83"/>
    </location>
</feature>
<accession>A0A917C5G2</accession>
<keyword evidence="3" id="KW-1185">Reference proteome</keyword>
<protein>
    <submittedName>
        <fullName evidence="2">Uncharacterized protein</fullName>
    </submittedName>
</protein>
<dbReference type="Proteomes" id="UP000606044">
    <property type="component" value="Unassembled WGS sequence"/>
</dbReference>
<dbReference type="AlphaFoldDB" id="A0A917C5G2"/>
<name>A0A917C5G2_9HYPH</name>
<organism evidence="2 3">
    <name type="scientific">Azorhizobium oxalatiphilum</name>
    <dbReference type="NCBI Taxonomy" id="980631"/>
    <lineage>
        <taxon>Bacteria</taxon>
        <taxon>Pseudomonadati</taxon>
        <taxon>Pseudomonadota</taxon>
        <taxon>Alphaproteobacteria</taxon>
        <taxon>Hyphomicrobiales</taxon>
        <taxon>Xanthobacteraceae</taxon>
        <taxon>Azorhizobium</taxon>
    </lineage>
</organism>